<comment type="subunit">
    <text evidence="4">Homodimer.</text>
</comment>
<proteinExistence type="inferred from homology"/>
<comment type="catalytic activity">
    <reaction evidence="12">
        <text>[L-4-(L-arginin-2-N-yl)aspartate](n)-L-aspartate + L-arginine + ATP = [L-4-(L-arginin-2-N-yl)aspartate](n+1) + ADP + phosphate + H(+)</text>
        <dbReference type="Rhea" id="RHEA:23888"/>
        <dbReference type="Rhea" id="RHEA-COMP:13732"/>
        <dbReference type="Rhea" id="RHEA-COMP:13733"/>
        <dbReference type="ChEBI" id="CHEBI:15378"/>
        <dbReference type="ChEBI" id="CHEBI:30616"/>
        <dbReference type="ChEBI" id="CHEBI:32682"/>
        <dbReference type="ChEBI" id="CHEBI:43474"/>
        <dbReference type="ChEBI" id="CHEBI:137986"/>
        <dbReference type="ChEBI" id="CHEBI:137990"/>
        <dbReference type="ChEBI" id="CHEBI:456216"/>
        <dbReference type="EC" id="6.3.2.30"/>
    </reaction>
</comment>
<dbReference type="PANTHER" id="PTHR23135">
    <property type="entry name" value="MUR LIGASE FAMILY MEMBER"/>
    <property type="match status" value="1"/>
</dbReference>
<comment type="caution">
    <text evidence="16">The sequence shown here is derived from an EMBL/GenBank/DDBJ whole genome shotgun (WGS) entry which is preliminary data.</text>
</comment>
<gene>
    <name evidence="16" type="primary">cphA</name>
    <name evidence="16" type="ORF">F8153_07370</name>
</gene>
<dbReference type="SUPFAM" id="SSF53623">
    <property type="entry name" value="MurD-like peptide ligases, catalytic domain"/>
    <property type="match status" value="1"/>
</dbReference>
<dbReference type="Proteomes" id="UP000465601">
    <property type="component" value="Unassembled WGS sequence"/>
</dbReference>
<evidence type="ECO:0000259" key="15">
    <source>
        <dbReference type="PROSITE" id="PS50975"/>
    </source>
</evidence>
<evidence type="ECO:0000313" key="16">
    <source>
        <dbReference type="EMBL" id="KAB3530230.1"/>
    </source>
</evidence>
<sequence length="884" mass="98320">MKLINIRVYQGRNIYSHSPVIRMDVDVDKYLDIPSCDIRNFNETLLRQFPGLKEHKCSRGYKGGFVERLKRGTYIPHILEHVAIEIQSILGFKVHFGKTRYLEKETIYTIVFTYYDEVAGYEAGKLAFDILEGYLEGKSINVDERLQEIQKKIREKQLGPSTMAIVSEANKRGIPTIRLADNSLVHLGYGKYSRRIQATISSLTNCISVDAACDKELTKGLLEIFNIPVPRGRAVTTLTDAIKVAEELSYPVVVKPNNGNQGKGVSTNLKSSEEVEKAYHLASLYGDQIMVEDYIKGKHYRGIVVDGKLVAVAERIVAHVVGNGLNTIKELIDIENQNPLRGEDHEKPLTKIKMDEAMALFLEKYQIDLHSIPRENEVVYLRETANLSTGGIAIDVTDEIHPENVKLFTKAVEIIGLDIAGVDVVAQDISMNIRETGGGIIELNACPGIRMHHYPSRGKDRNVAGAILDMLFPANCPTSIPIFSITGTNGKTTTTRMLANILRKTGVTVGMTTTGGVYINDEEVMKGDTTGPQSAKAVLLDKRVEAAVLETARGGIVNRGLGYDLADVGIITNIGDDHLGIDGINNLEEMAKVKALVVEAIKDEGYAVLNADDEYTPLILEGVRCKVIYFSQNLNNPLLKQHMENRGKAVYLLDNKVYFYDGNKSHYVMPVNKIPSTYGGILKYNIENSLAAMAAAYSYGIDRKVIKEAMEAFYSNDVDNPGRFNVFQLKDFKVIVDYGHNIDGYTKVLEGLKEIKTGRLIGVIGVPGDRTDINILKVGEISGKYFDYIYIKEDKDLRGRKEEEVAKILKKGCCLGGVPEDKILIECCEVEALRRAIEGAQPNDTIIVFYEEYKPLLDLIKHYEAVLDHTGEKVTIEPQLAIKA</sequence>
<dbReference type="PROSITE" id="PS50975">
    <property type="entry name" value="ATP_GRASP"/>
    <property type="match status" value="1"/>
</dbReference>
<dbReference type="OrthoDB" id="9803907at2"/>
<dbReference type="InterPro" id="IPR011761">
    <property type="entry name" value="ATP-grasp"/>
</dbReference>
<dbReference type="Gene3D" id="3.90.190.20">
    <property type="entry name" value="Mur ligase, C-terminal domain"/>
    <property type="match status" value="1"/>
</dbReference>
<dbReference type="NCBIfam" id="NF010623">
    <property type="entry name" value="PRK14016.1"/>
    <property type="match status" value="1"/>
</dbReference>
<comment type="similarity">
    <text evidence="3">In the C-terminal section; belongs to the MurCDEF family.</text>
</comment>
<evidence type="ECO:0000256" key="7">
    <source>
        <dbReference type="ARBA" id="ARBA00022036"/>
    </source>
</evidence>
<dbReference type="GO" id="GO:0071161">
    <property type="term" value="F:cyanophycin synthetase activity (L-arginine-adding)"/>
    <property type="evidence" value="ECO:0007669"/>
    <property type="project" value="UniProtKB-EC"/>
</dbReference>
<dbReference type="EC" id="6.3.2.30" evidence="5"/>
<comment type="catalytic activity">
    <reaction evidence="13">
        <text>[L-4-(L-arginin-2-N-yl)aspartate](n) + L-aspartate + ATP = [L-4-(L-arginin-2-N-yl)aspartate](n)-L-aspartate + ADP + phosphate + H(+)</text>
        <dbReference type="Rhea" id="RHEA:13277"/>
        <dbReference type="Rhea" id="RHEA-COMP:13728"/>
        <dbReference type="Rhea" id="RHEA-COMP:13733"/>
        <dbReference type="ChEBI" id="CHEBI:15378"/>
        <dbReference type="ChEBI" id="CHEBI:29991"/>
        <dbReference type="ChEBI" id="CHEBI:30616"/>
        <dbReference type="ChEBI" id="CHEBI:43474"/>
        <dbReference type="ChEBI" id="CHEBI:137986"/>
        <dbReference type="ChEBI" id="CHEBI:137990"/>
        <dbReference type="ChEBI" id="CHEBI:456216"/>
        <dbReference type="EC" id="6.3.2.29"/>
    </reaction>
</comment>
<dbReference type="InterPro" id="IPR018109">
    <property type="entry name" value="Folylpolyglutamate_synth_CS"/>
</dbReference>
<comment type="pathway">
    <text evidence="2">Cell wall biogenesis; peptidoglycan biosynthesis.</text>
</comment>
<dbReference type="GO" id="GO:0005524">
    <property type="term" value="F:ATP binding"/>
    <property type="evidence" value="ECO:0007669"/>
    <property type="project" value="UniProtKB-UniRule"/>
</dbReference>
<dbReference type="InterPro" id="IPR004101">
    <property type="entry name" value="Mur_ligase_C"/>
</dbReference>
<dbReference type="PANTHER" id="PTHR23135:SF18">
    <property type="entry name" value="CYANOPHYCIN SYNTHETASE"/>
    <property type="match status" value="1"/>
</dbReference>
<dbReference type="SUPFAM" id="SSF53244">
    <property type="entry name" value="MurD-like peptide ligases, peptide-binding domain"/>
    <property type="match status" value="1"/>
</dbReference>
<dbReference type="SUPFAM" id="SSF56059">
    <property type="entry name" value="Glutathione synthetase ATP-binding domain-like"/>
    <property type="match status" value="1"/>
</dbReference>
<evidence type="ECO:0000256" key="14">
    <source>
        <dbReference type="PROSITE-ProRule" id="PRU00409"/>
    </source>
</evidence>
<dbReference type="GO" id="GO:0004326">
    <property type="term" value="F:tetrahydrofolylpolyglutamate synthase activity"/>
    <property type="evidence" value="ECO:0007669"/>
    <property type="project" value="InterPro"/>
</dbReference>
<dbReference type="InterPro" id="IPR044019">
    <property type="entry name" value="Cyanophycin_syn_N"/>
</dbReference>
<evidence type="ECO:0000256" key="12">
    <source>
        <dbReference type="ARBA" id="ARBA00048094"/>
    </source>
</evidence>
<dbReference type="GO" id="GO:0046872">
    <property type="term" value="F:metal ion binding"/>
    <property type="evidence" value="ECO:0007669"/>
    <property type="project" value="InterPro"/>
</dbReference>
<evidence type="ECO:0000256" key="4">
    <source>
        <dbReference type="ARBA" id="ARBA00011738"/>
    </source>
</evidence>
<comment type="function">
    <text evidence="1">Catalyzes the ATP-dependent polymerization of arginine and aspartate to multi-L-arginyl-poly-L-aspartic acid (cyanophycin; a water-insoluble reserve polymer).</text>
</comment>
<dbReference type="InterPro" id="IPR011810">
    <property type="entry name" value="Cya_phycin_syn"/>
</dbReference>
<keyword evidence="9 14" id="KW-0547">Nucleotide-binding</keyword>
<evidence type="ECO:0000256" key="1">
    <source>
        <dbReference type="ARBA" id="ARBA00003184"/>
    </source>
</evidence>
<dbReference type="InterPro" id="IPR036615">
    <property type="entry name" value="Mur_ligase_C_dom_sf"/>
</dbReference>
<evidence type="ECO:0000256" key="6">
    <source>
        <dbReference type="ARBA" id="ARBA00013005"/>
    </source>
</evidence>
<evidence type="ECO:0000256" key="10">
    <source>
        <dbReference type="ARBA" id="ARBA00022840"/>
    </source>
</evidence>
<dbReference type="Pfam" id="PF08245">
    <property type="entry name" value="Mur_ligase_M"/>
    <property type="match status" value="1"/>
</dbReference>
<dbReference type="InterPro" id="IPR013815">
    <property type="entry name" value="ATP_grasp_subdomain_1"/>
</dbReference>
<dbReference type="PROSITE" id="PS01011">
    <property type="entry name" value="FOLYLPOLYGLU_SYNT_1"/>
    <property type="match status" value="1"/>
</dbReference>
<evidence type="ECO:0000256" key="3">
    <source>
        <dbReference type="ARBA" id="ARBA00009060"/>
    </source>
</evidence>
<dbReference type="InterPro" id="IPR036565">
    <property type="entry name" value="Mur-like_cat_sf"/>
</dbReference>
<evidence type="ECO:0000256" key="5">
    <source>
        <dbReference type="ARBA" id="ARBA00012968"/>
    </source>
</evidence>
<evidence type="ECO:0000256" key="13">
    <source>
        <dbReference type="ARBA" id="ARBA00048425"/>
    </source>
</evidence>
<dbReference type="NCBIfam" id="TIGR02068">
    <property type="entry name" value="cya_phycin_syn"/>
    <property type="match status" value="1"/>
</dbReference>
<organism evidence="16 17">
    <name type="scientific">Alkaliphilus serpentinus</name>
    <dbReference type="NCBI Taxonomy" id="1482731"/>
    <lineage>
        <taxon>Bacteria</taxon>
        <taxon>Bacillati</taxon>
        <taxon>Bacillota</taxon>
        <taxon>Clostridia</taxon>
        <taxon>Peptostreptococcales</taxon>
        <taxon>Natronincolaceae</taxon>
        <taxon>Alkaliphilus</taxon>
    </lineage>
</organism>
<evidence type="ECO:0000256" key="8">
    <source>
        <dbReference type="ARBA" id="ARBA00022598"/>
    </source>
</evidence>
<feature type="domain" description="ATP-grasp" evidence="15">
    <location>
        <begin position="219"/>
        <end position="472"/>
    </location>
</feature>
<protein>
    <recommendedName>
        <fullName evidence="7">Cyanophycin synthetase</fullName>
        <ecNumber evidence="6">6.3.2.29</ecNumber>
        <ecNumber evidence="5">6.3.2.30</ecNumber>
    </recommendedName>
    <alternativeName>
        <fullName evidence="11">Cyanophycin synthase</fullName>
    </alternativeName>
</protein>
<dbReference type="Gene3D" id="3.30.1490.20">
    <property type="entry name" value="ATP-grasp fold, A domain"/>
    <property type="match status" value="1"/>
</dbReference>
<dbReference type="Pfam" id="PF02875">
    <property type="entry name" value="Mur_ligase_C"/>
    <property type="match status" value="1"/>
</dbReference>
<reference evidence="16 17" key="1">
    <citation type="submission" date="2019-10" db="EMBL/GenBank/DDBJ databases">
        <title>Alkaliphilus serpentinus sp. nov. and Alkaliphilus pronyensis sp. nov., two novel anaerobic alkaliphilic species isolated from the serpentinized-hosted hydrothermal field of the Prony Bay (New Caledonia).</title>
        <authorList>
            <person name="Postec A."/>
        </authorList>
    </citation>
    <scope>NUCLEOTIDE SEQUENCE [LARGE SCALE GENOMIC DNA]</scope>
    <source>
        <strain evidence="16 17">LacT</strain>
    </source>
</reference>
<keyword evidence="10 14" id="KW-0067">ATP-binding</keyword>
<dbReference type="EC" id="6.3.2.29" evidence="6"/>
<dbReference type="Gene3D" id="3.30.470.20">
    <property type="entry name" value="ATP-grasp fold, B domain"/>
    <property type="match status" value="1"/>
</dbReference>
<evidence type="ECO:0000256" key="2">
    <source>
        <dbReference type="ARBA" id="ARBA00004752"/>
    </source>
</evidence>
<dbReference type="RefSeq" id="WP_151865715.1">
    <property type="nucleotide sequence ID" value="NZ_WBZB01000022.1"/>
</dbReference>
<name>A0A833HP19_9FIRM</name>
<dbReference type="InterPro" id="IPR005479">
    <property type="entry name" value="CPAse_ATP-bd"/>
</dbReference>
<dbReference type="Pfam" id="PF02786">
    <property type="entry name" value="CPSase_L_D2"/>
    <property type="match status" value="1"/>
</dbReference>
<accession>A0A833HP19</accession>
<keyword evidence="8 16" id="KW-0436">Ligase</keyword>
<dbReference type="Pfam" id="PF18921">
    <property type="entry name" value="Cyanophycin_syn"/>
    <property type="match status" value="1"/>
</dbReference>
<evidence type="ECO:0000256" key="11">
    <source>
        <dbReference type="ARBA" id="ARBA00031353"/>
    </source>
</evidence>
<evidence type="ECO:0000256" key="9">
    <source>
        <dbReference type="ARBA" id="ARBA00022741"/>
    </source>
</evidence>
<evidence type="ECO:0000313" key="17">
    <source>
        <dbReference type="Proteomes" id="UP000465601"/>
    </source>
</evidence>
<keyword evidence="17" id="KW-1185">Reference proteome</keyword>
<dbReference type="GO" id="GO:0071160">
    <property type="term" value="F:cyanophycin synthetase activity (L-aspartate-adding)"/>
    <property type="evidence" value="ECO:0007669"/>
    <property type="project" value="UniProtKB-EC"/>
</dbReference>
<dbReference type="EMBL" id="WBZB01000022">
    <property type="protein sequence ID" value="KAB3530230.1"/>
    <property type="molecule type" value="Genomic_DNA"/>
</dbReference>
<dbReference type="Gene3D" id="3.40.1190.10">
    <property type="entry name" value="Mur-like, catalytic domain"/>
    <property type="match status" value="1"/>
</dbReference>
<dbReference type="InterPro" id="IPR013221">
    <property type="entry name" value="Mur_ligase_cen"/>
</dbReference>
<dbReference type="AlphaFoldDB" id="A0A833HP19"/>